<organism evidence="1 2">
    <name type="scientific">Leptospira fletcheri</name>
    <dbReference type="NCBI Taxonomy" id="2484981"/>
    <lineage>
        <taxon>Bacteria</taxon>
        <taxon>Pseudomonadati</taxon>
        <taxon>Spirochaetota</taxon>
        <taxon>Spirochaetia</taxon>
        <taxon>Leptospirales</taxon>
        <taxon>Leptospiraceae</taxon>
        <taxon>Leptospira</taxon>
    </lineage>
</organism>
<name>A0A4R9GHD1_9LEPT</name>
<comment type="caution">
    <text evidence="1">The sequence shown here is derived from an EMBL/GenBank/DDBJ whole genome shotgun (WGS) entry which is preliminary data.</text>
</comment>
<accession>A0A4R9GHD1</accession>
<dbReference type="OrthoDB" id="9876502at2"/>
<reference evidence="1" key="1">
    <citation type="journal article" date="2019" name="PLoS Negl. Trop. Dis.">
        <title>Revisiting the worldwide diversity of Leptospira species in the environment.</title>
        <authorList>
            <person name="Vincent A.T."/>
            <person name="Schiettekatte O."/>
            <person name="Bourhy P."/>
            <person name="Veyrier F.J."/>
            <person name="Picardeau M."/>
        </authorList>
    </citation>
    <scope>NUCLEOTIDE SEQUENCE [LARGE SCALE GENOMIC DNA]</scope>
    <source>
        <strain evidence="1">SSW15</strain>
    </source>
</reference>
<dbReference type="Proteomes" id="UP000298458">
    <property type="component" value="Unassembled WGS sequence"/>
</dbReference>
<protein>
    <submittedName>
        <fullName evidence="1">Uncharacterized protein</fullName>
    </submittedName>
</protein>
<dbReference type="RefSeq" id="WP_135767521.1">
    <property type="nucleotide sequence ID" value="NZ_RQET01000004.1"/>
</dbReference>
<dbReference type="AlphaFoldDB" id="A0A4R9GHD1"/>
<keyword evidence="2" id="KW-1185">Reference proteome</keyword>
<gene>
    <name evidence="1" type="ORF">EHO60_07565</name>
</gene>
<evidence type="ECO:0000313" key="1">
    <source>
        <dbReference type="EMBL" id="TGK12118.1"/>
    </source>
</evidence>
<sequence>MMMIACSVLSVVFCGGSSAAIRELSDKSGSPEGGKEVLPSVFRDSFSREVGDGAEILPK</sequence>
<evidence type="ECO:0000313" key="2">
    <source>
        <dbReference type="Proteomes" id="UP000298458"/>
    </source>
</evidence>
<proteinExistence type="predicted"/>
<dbReference type="EMBL" id="RQET01000004">
    <property type="protein sequence ID" value="TGK12118.1"/>
    <property type="molecule type" value="Genomic_DNA"/>
</dbReference>